<evidence type="ECO:0000313" key="2">
    <source>
        <dbReference type="Proteomes" id="UP000231456"/>
    </source>
</evidence>
<proteinExistence type="predicted"/>
<reference evidence="2" key="1">
    <citation type="submission" date="2017-09" db="EMBL/GenBank/DDBJ databases">
        <title>Depth-based differentiation of microbial function through sediment-hosted aquifers and enrichment of novel symbionts in the deep terrestrial subsurface.</title>
        <authorList>
            <person name="Probst A.J."/>
            <person name="Ladd B."/>
            <person name="Jarett J.K."/>
            <person name="Geller-Mcgrath D.E."/>
            <person name="Sieber C.M.K."/>
            <person name="Emerson J.B."/>
            <person name="Anantharaman K."/>
            <person name="Thomas B.C."/>
            <person name="Malmstrom R."/>
            <person name="Stieglmeier M."/>
            <person name="Klingl A."/>
            <person name="Woyke T."/>
            <person name="Ryan C.M."/>
            <person name="Banfield J.F."/>
        </authorList>
    </citation>
    <scope>NUCLEOTIDE SEQUENCE [LARGE SCALE GENOMIC DNA]</scope>
</reference>
<accession>A0A2M8F896</accession>
<sequence>CDSNAACGEGNTCVEIGESEPCYPTYQTNLESYGLWSNGSPQYTGYVGECPATENLCTELVDPYDVDTSGKNPDGKPYYVIYDDRVTKNSDECGGQASLREGCVLFDNAEDPTKSYDSTATYEASERKAVKGEINTLVARVSTDQNDANVLLKVNRNRACSEWLACESFEPIQTGDGKQVFACESFAPCIALSPTGGCETWVENNGIREPVESYLDEQKFISRDTSWNGTEYTGYSLFNRFNLGDLQSINISIDDVGSTSSTIDTTNAYIAYVIPDSYFDDNSTAVRCGSDGQDTGKVCGIEEEGRCIRKKCVIPFDGSFEPKETELPKIATALGEVECKVPPEEDSPFSFDIVSIEKRDEHRFAKDVIPVESEEQTQMTRFTFSKRTSEANVCQGEDCTCNYVKIAYGNSLVRDYWGVDTYNQNKSKLDVWGVCTGSSETEGDYCNQDSDCVLGMCQKIDRIETFVGSTGHCLEYDKSRPIFDTNGQKNFACLTWYPSDKSFGNIDTGNLYPEAGYYPSIDANTDDKGIAGLVYCTDSFGRSGGAYEGELKISPRYGGTSIGHSAIQDVSSVVVAKMFATTSPASNYSAGSDPVDLSYAPNTNSNNLYATPADVVTTVPITEGQMFVKDDNEKLHLGYKEFYKTLYPDVFHISYETLPVRCNSLVRILYRDPYVKPEDFDMNPYLWYVCGTEFANTDLSGHQSVLSVGGSSQYSVPDALNSLYSFASLFAWDHIDHNAVVLRVEGDSTSHEISQSPQKYFGYAPVGTDSYRIGGLVPDPYIDGHDTMTLFHPPRFNNLGGEFKFLQQWHNITVDTRCLVAGGCPQDQDTTMIRSTDTEAYLNLAALESVNFIPLRIPGNTMLNAPGIVSSDLVINFGQDVYKKTGVSVPENFDTGYEISDAVRQNNDISVTSYKLQRDDASSVPCQGLVSFCDYSSGDLVNSSHQQSQTMLFTGASASAGTLARNQIATRYVMTFYPSSGTIPPFVANSPSKQFDGAMSLDTDPFTSDCPLHKGNFFAIGMDFNSDGDFLGYISRNCHSNTGSYGIQMAVVATMKDQCSEFTSVYHDAILSDSTNKAWTNRVWKDSKFSLAVQAQTSQQFLRNTPRSPFGSTDLTHEDIIQTAHSTKVQTSLLSYVFSNPTFGYPLFCHRSGVLSRSVFGQGFRCSSLVDDGYDANTIAAIDGFTNMPSLDSGKTVLSRLFARFYAISQFPFNTVQPEIVDLQDTDPSVIAQAKLQAPQIFSLNSLTCFPRNDSSYCSAGKKNAISIGESDDGQIVSKGAFLAQVRFFGFADDNRMPIRRVMVNWDDGNITNEGITGMYKNSKPYCESPNNTTGETSLGYCRDTVNQELTFLTCHTDEDCPIEGEYSCINTVNNTEGSSYTLEDEDIYRETLNDRSKLQILDSVVSPRFGNLPRACDTKPFEYYHTYGCVNPTQTIASLRDQITDATYNTLIQNGLNDNSSICVYQPRVQVLDNWGYCNGSNVDANGNYLGPKEDGRYNDPNIADPVCDHDTSYRAWTPYQGKIIVVPNL</sequence>
<name>A0A2M8F896_9BACT</name>
<feature type="non-terminal residue" evidence="1">
    <location>
        <position position="1"/>
    </location>
</feature>
<dbReference type="Proteomes" id="UP000231456">
    <property type="component" value="Unassembled WGS sequence"/>
</dbReference>
<protein>
    <submittedName>
        <fullName evidence="1">Uncharacterized protein</fullName>
    </submittedName>
</protein>
<organism evidence="1 2">
    <name type="scientific">Candidatus Magasanikbacteria bacterium CG_4_9_14_0_2_um_filter_42_11</name>
    <dbReference type="NCBI Taxonomy" id="1974643"/>
    <lineage>
        <taxon>Bacteria</taxon>
        <taxon>Candidatus Magasanikiibacteriota</taxon>
    </lineage>
</organism>
<evidence type="ECO:0000313" key="1">
    <source>
        <dbReference type="EMBL" id="PJC51963.1"/>
    </source>
</evidence>
<dbReference type="EMBL" id="PFRH01000161">
    <property type="protein sequence ID" value="PJC51963.1"/>
    <property type="molecule type" value="Genomic_DNA"/>
</dbReference>
<gene>
    <name evidence="1" type="ORF">CO030_05390</name>
</gene>
<comment type="caution">
    <text evidence="1">The sequence shown here is derived from an EMBL/GenBank/DDBJ whole genome shotgun (WGS) entry which is preliminary data.</text>
</comment>